<dbReference type="Gene3D" id="2.40.50.100">
    <property type="match status" value="1"/>
</dbReference>
<dbReference type="Proteomes" id="UP001652625">
    <property type="component" value="Chromosome 02"/>
</dbReference>
<dbReference type="PANTHER" id="PTHR12686:SF8">
    <property type="entry name" value="EXOSOME COMPLEX COMPONENT CSL4"/>
    <property type="match status" value="1"/>
</dbReference>
<keyword evidence="2" id="KW-0963">Cytoplasm</keyword>
<dbReference type="CDD" id="cd05791">
    <property type="entry name" value="S1_CSL4"/>
    <property type="match status" value="1"/>
</dbReference>
<feature type="domain" description="Exosome complex component CSL4 C-terminal" evidence="4">
    <location>
        <begin position="84"/>
        <end position="136"/>
    </location>
</feature>
<proteinExistence type="predicted"/>
<evidence type="ECO:0000256" key="2">
    <source>
        <dbReference type="ARBA" id="ARBA00022490"/>
    </source>
</evidence>
<reference evidence="7" key="2">
    <citation type="submission" date="2025-08" db="UniProtKB">
        <authorList>
            <consortium name="RefSeq"/>
        </authorList>
    </citation>
    <scope>IDENTIFICATION</scope>
</reference>
<evidence type="ECO:0000256" key="3">
    <source>
        <dbReference type="ARBA" id="ARBA00022835"/>
    </source>
</evidence>
<protein>
    <submittedName>
        <fullName evidence="7">Exosome complex component CSL4-like</fullName>
    </submittedName>
</protein>
<dbReference type="RefSeq" id="XP_065646536.1">
    <property type="nucleotide sequence ID" value="XM_065790464.1"/>
</dbReference>
<dbReference type="Pfam" id="PF10447">
    <property type="entry name" value="EXOSC1"/>
    <property type="match status" value="1"/>
</dbReference>
<gene>
    <name evidence="7" type="primary">LOC136076857</name>
</gene>
<dbReference type="InterPro" id="IPR039771">
    <property type="entry name" value="Csl4"/>
</dbReference>
<dbReference type="Gene3D" id="2.40.50.140">
    <property type="entry name" value="Nucleic acid-binding proteins"/>
    <property type="match status" value="1"/>
</dbReference>
<dbReference type="InterPro" id="IPR012340">
    <property type="entry name" value="NA-bd_OB-fold"/>
</dbReference>
<dbReference type="Pfam" id="PF14382">
    <property type="entry name" value="ECR1_N"/>
    <property type="match status" value="1"/>
</dbReference>
<evidence type="ECO:0000259" key="4">
    <source>
        <dbReference type="Pfam" id="PF10447"/>
    </source>
</evidence>
<evidence type="ECO:0000313" key="6">
    <source>
        <dbReference type="Proteomes" id="UP001652625"/>
    </source>
</evidence>
<evidence type="ECO:0000256" key="1">
    <source>
        <dbReference type="ARBA" id="ARBA00004604"/>
    </source>
</evidence>
<sequence>MSDKLQGLAVPGDRLGSVSDYIAGVGTYIRNGFIYSKLCGNVVAKKEIEDKLVLEVIRNKLQNIVPEVNSIATCKVISNNTRLCKVFILSVNGVSLHGKFIGIIRKEDVRATEKDKVKMYESFCPGDVIVARILSLGDSQSYYLTTAENELGVIYASSIHGHAMVPVDWCTMQCTVTGLKENRKVAKVKVRQL</sequence>
<dbReference type="InterPro" id="IPR025721">
    <property type="entry name" value="Exosome_cplx_N_dom"/>
</dbReference>
<dbReference type="GeneID" id="136076857"/>
<reference evidence="6" key="1">
    <citation type="submission" date="2025-05" db="UniProtKB">
        <authorList>
            <consortium name="RefSeq"/>
        </authorList>
    </citation>
    <scope>NUCLEOTIDE SEQUENCE [LARGE SCALE GENOMIC DNA]</scope>
</reference>
<dbReference type="SUPFAM" id="SSF50249">
    <property type="entry name" value="Nucleic acid-binding proteins"/>
    <property type="match status" value="1"/>
</dbReference>
<feature type="domain" description="Exosome complex component N-terminal" evidence="5">
    <location>
        <begin position="8"/>
        <end position="43"/>
    </location>
</feature>
<keyword evidence="6" id="KW-1185">Reference proteome</keyword>
<keyword evidence="3" id="KW-0271">Exosome</keyword>
<dbReference type="PANTHER" id="PTHR12686">
    <property type="entry name" value="3'-5' EXORIBONUCLEASE CSL4-RELATED"/>
    <property type="match status" value="1"/>
</dbReference>
<accession>A0ABM4BC94</accession>
<evidence type="ECO:0000313" key="7">
    <source>
        <dbReference type="RefSeq" id="XP_065646536.1"/>
    </source>
</evidence>
<name>A0ABM4BC94_HYDVU</name>
<organism evidence="6 7">
    <name type="scientific">Hydra vulgaris</name>
    <name type="common">Hydra</name>
    <name type="synonym">Hydra attenuata</name>
    <dbReference type="NCBI Taxonomy" id="6087"/>
    <lineage>
        <taxon>Eukaryota</taxon>
        <taxon>Metazoa</taxon>
        <taxon>Cnidaria</taxon>
        <taxon>Hydrozoa</taxon>
        <taxon>Hydroidolina</taxon>
        <taxon>Anthoathecata</taxon>
        <taxon>Aplanulata</taxon>
        <taxon>Hydridae</taxon>
        <taxon>Hydra</taxon>
    </lineage>
</organism>
<dbReference type="InterPro" id="IPR019495">
    <property type="entry name" value="EXOSC1_C"/>
</dbReference>
<dbReference type="SUPFAM" id="SSF110324">
    <property type="entry name" value="Ribosomal L27 protein-like"/>
    <property type="match status" value="1"/>
</dbReference>
<evidence type="ECO:0000259" key="5">
    <source>
        <dbReference type="Pfam" id="PF14382"/>
    </source>
</evidence>
<comment type="subcellular location">
    <subcellularLocation>
        <location evidence="1">Nucleus</location>
        <location evidence="1">Nucleolus</location>
    </subcellularLocation>
</comment>